<protein>
    <submittedName>
        <fullName evidence="5">DgyrCDS14889</fullName>
    </submittedName>
</protein>
<dbReference type="Pfam" id="PF00149">
    <property type="entry name" value="Metallophos"/>
    <property type="match status" value="1"/>
</dbReference>
<name>A0A7I8WFI2_9ANNE</name>
<evidence type="ECO:0000256" key="1">
    <source>
        <dbReference type="ARBA" id="ARBA00022729"/>
    </source>
</evidence>
<dbReference type="EMBL" id="CAJFCJ010000095">
    <property type="protein sequence ID" value="CAD5126861.1"/>
    <property type="molecule type" value="Genomic_DNA"/>
</dbReference>
<sequence length="310" mass="35874">MTLTLNYMLLLKILSTVQVLHCNEDELTFIAIGDWGMDKANGSVNGQLRVADSMARWANDVNNLNFILTLGDNFYPVGTFNVTDKQYDTKWREVYINPYPSLRVDWQIVLGNHDHKLNNGKNQIEFSKFEPLWKIPNFFYSFTKELKTFQILFVIIDTELMLNNSNKKEQLTFLDKTLFNSKANWKFVATHYPIFSTSTHGNNIELINDLRPILINNNADFYIFGHDHVLQHLSSVANDPVDYIGSGGGSQIPYDQVQDHIEELKKWNLKSNMYGQFNGFVGFTLTKYTATVDFIKDNGDIFYSFTRVRN</sequence>
<evidence type="ECO:0000256" key="3">
    <source>
        <dbReference type="SAM" id="SignalP"/>
    </source>
</evidence>
<feature type="domain" description="Calcineurin-like phosphoesterase" evidence="4">
    <location>
        <begin position="28"/>
        <end position="229"/>
    </location>
</feature>
<dbReference type="Gene3D" id="3.60.21.10">
    <property type="match status" value="1"/>
</dbReference>
<comment type="caution">
    <text evidence="5">The sequence shown here is derived from an EMBL/GenBank/DDBJ whole genome shotgun (WGS) entry which is preliminary data.</text>
</comment>
<proteinExistence type="predicted"/>
<dbReference type="PANTHER" id="PTHR10161:SF14">
    <property type="entry name" value="TARTRATE-RESISTANT ACID PHOSPHATASE TYPE 5"/>
    <property type="match status" value="1"/>
</dbReference>
<keyword evidence="6" id="KW-1185">Reference proteome</keyword>
<evidence type="ECO:0000259" key="4">
    <source>
        <dbReference type="Pfam" id="PF00149"/>
    </source>
</evidence>
<dbReference type="PANTHER" id="PTHR10161">
    <property type="entry name" value="TARTRATE-RESISTANT ACID PHOSPHATASE TYPE 5"/>
    <property type="match status" value="1"/>
</dbReference>
<dbReference type="GO" id="GO:0016787">
    <property type="term" value="F:hydrolase activity"/>
    <property type="evidence" value="ECO:0007669"/>
    <property type="project" value="UniProtKB-KW"/>
</dbReference>
<dbReference type="AlphaFoldDB" id="A0A7I8WFI2"/>
<dbReference type="Proteomes" id="UP000549394">
    <property type="component" value="Unassembled WGS sequence"/>
</dbReference>
<dbReference type="InterPro" id="IPR051558">
    <property type="entry name" value="Metallophosphoesterase_PAP"/>
</dbReference>
<organism evidence="5 6">
    <name type="scientific">Dimorphilus gyrociliatus</name>
    <dbReference type="NCBI Taxonomy" id="2664684"/>
    <lineage>
        <taxon>Eukaryota</taxon>
        <taxon>Metazoa</taxon>
        <taxon>Spiralia</taxon>
        <taxon>Lophotrochozoa</taxon>
        <taxon>Annelida</taxon>
        <taxon>Polychaeta</taxon>
        <taxon>Polychaeta incertae sedis</taxon>
        <taxon>Dinophilidae</taxon>
        <taxon>Dimorphilus</taxon>
    </lineage>
</organism>
<evidence type="ECO:0000256" key="2">
    <source>
        <dbReference type="ARBA" id="ARBA00022801"/>
    </source>
</evidence>
<keyword evidence="1 3" id="KW-0732">Signal</keyword>
<dbReference type="OrthoDB" id="411211at2759"/>
<dbReference type="InterPro" id="IPR029052">
    <property type="entry name" value="Metallo-depent_PP-like"/>
</dbReference>
<dbReference type="InterPro" id="IPR004843">
    <property type="entry name" value="Calcineurin-like_PHP"/>
</dbReference>
<gene>
    <name evidence="5" type="ORF">DGYR_LOCUS14082</name>
</gene>
<evidence type="ECO:0000313" key="6">
    <source>
        <dbReference type="Proteomes" id="UP000549394"/>
    </source>
</evidence>
<dbReference type="SUPFAM" id="SSF56300">
    <property type="entry name" value="Metallo-dependent phosphatases"/>
    <property type="match status" value="1"/>
</dbReference>
<evidence type="ECO:0000313" key="5">
    <source>
        <dbReference type="EMBL" id="CAD5126861.1"/>
    </source>
</evidence>
<keyword evidence="2" id="KW-0378">Hydrolase</keyword>
<feature type="chain" id="PRO_5029628631" evidence="3">
    <location>
        <begin position="23"/>
        <end position="310"/>
    </location>
</feature>
<feature type="signal peptide" evidence="3">
    <location>
        <begin position="1"/>
        <end position="22"/>
    </location>
</feature>
<accession>A0A7I8WFI2</accession>
<reference evidence="5 6" key="1">
    <citation type="submission" date="2020-08" db="EMBL/GenBank/DDBJ databases">
        <authorList>
            <person name="Hejnol A."/>
        </authorList>
    </citation>
    <scope>NUCLEOTIDE SEQUENCE [LARGE SCALE GENOMIC DNA]</scope>
</reference>